<keyword evidence="4" id="KW-0472">Membrane</keyword>
<protein>
    <recommendedName>
        <fullName evidence="9">TolC family protein</fullName>
    </recommendedName>
</protein>
<evidence type="ECO:0000313" key="8">
    <source>
        <dbReference type="Proteomes" id="UP000245168"/>
    </source>
</evidence>
<keyword evidence="3" id="KW-0812">Transmembrane</keyword>
<dbReference type="EMBL" id="QEXV01000003">
    <property type="protein sequence ID" value="PWE17794.1"/>
    <property type="molecule type" value="Genomic_DNA"/>
</dbReference>
<dbReference type="GO" id="GO:0015562">
    <property type="term" value="F:efflux transmembrane transporter activity"/>
    <property type="evidence" value="ECO:0007669"/>
    <property type="project" value="InterPro"/>
</dbReference>
<accession>A0A2U2BV05</accession>
<reference evidence="8" key="1">
    <citation type="submission" date="2018-05" db="EMBL/GenBank/DDBJ databases">
        <authorList>
            <person name="Liu B.-T."/>
        </authorList>
    </citation>
    <scope>NUCLEOTIDE SEQUENCE [LARGE SCALE GENOMIC DNA]</scope>
    <source>
        <strain evidence="8">WD6-1</strain>
    </source>
</reference>
<evidence type="ECO:0000256" key="3">
    <source>
        <dbReference type="ARBA" id="ARBA00022692"/>
    </source>
</evidence>
<evidence type="ECO:0000313" key="7">
    <source>
        <dbReference type="EMBL" id="PWE17794.1"/>
    </source>
</evidence>
<evidence type="ECO:0000256" key="2">
    <source>
        <dbReference type="ARBA" id="ARBA00022452"/>
    </source>
</evidence>
<evidence type="ECO:0000256" key="5">
    <source>
        <dbReference type="ARBA" id="ARBA00023237"/>
    </source>
</evidence>
<gene>
    <name evidence="7" type="ORF">DDZ18_09070</name>
</gene>
<organism evidence="7 8">
    <name type="scientific">Marinicauda salina</name>
    <dbReference type="NCBI Taxonomy" id="2135793"/>
    <lineage>
        <taxon>Bacteria</taxon>
        <taxon>Pseudomonadati</taxon>
        <taxon>Pseudomonadota</taxon>
        <taxon>Alphaproteobacteria</taxon>
        <taxon>Maricaulales</taxon>
        <taxon>Maricaulaceae</taxon>
        <taxon>Marinicauda</taxon>
    </lineage>
</organism>
<dbReference type="SUPFAM" id="SSF56954">
    <property type="entry name" value="Outer membrane efflux proteins (OEP)"/>
    <property type="match status" value="1"/>
</dbReference>
<name>A0A2U2BV05_9PROT</name>
<feature type="signal peptide" evidence="6">
    <location>
        <begin position="1"/>
        <end position="36"/>
    </location>
</feature>
<dbReference type="AlphaFoldDB" id="A0A2U2BV05"/>
<dbReference type="PANTHER" id="PTHR30026:SF20">
    <property type="entry name" value="OUTER MEMBRANE PROTEIN TOLC"/>
    <property type="match status" value="1"/>
</dbReference>
<comment type="subcellular location">
    <subcellularLocation>
        <location evidence="1">Cell outer membrane</location>
    </subcellularLocation>
</comment>
<feature type="chain" id="PRO_5015501780" description="TolC family protein" evidence="6">
    <location>
        <begin position="37"/>
        <end position="432"/>
    </location>
</feature>
<comment type="caution">
    <text evidence="7">The sequence shown here is derived from an EMBL/GenBank/DDBJ whole genome shotgun (WGS) entry which is preliminary data.</text>
</comment>
<dbReference type="PANTHER" id="PTHR30026">
    <property type="entry name" value="OUTER MEMBRANE PROTEIN TOLC"/>
    <property type="match status" value="1"/>
</dbReference>
<dbReference type="GO" id="GO:0009279">
    <property type="term" value="C:cell outer membrane"/>
    <property type="evidence" value="ECO:0007669"/>
    <property type="project" value="UniProtKB-SubCell"/>
</dbReference>
<sequence length="432" mass="45670">MPATAARLLDRTCRRLRTTDMTVRLLFALAAAFSFAAGAAASPPASLPPLEGVEAVIADAPAPAEARAGVDRARAAAARLRAGPYEFEVSAGASRRSIDGEGEFTEWTSGLNRGVRWPGKRRIDAELATLEVAIAEQAYRLAWRDTALEFARLLGEWRTAAGIAEMQARSAEDAEAAAEAQARRLANGAAREVDVEQLRADAGLAGLAAEQARLTADNAADALRAAFPGLELSALRDQAAGRAPPLPAAGDAVAVETMPEVRLALLARDRAALEARRARAEQRPDPQLGVQLFSERDGAETGLGVTVAVPISGRARSAAAAEAESRVTTLSVRLRSAERQARRRYSEAIREAQSAARSLAMAEASASAARSALARMRRGRDMGAVTVSELIRAREAARTAERALIEQQARAAAARLRLAIIEGRALQPTGPE</sequence>
<keyword evidence="2" id="KW-1134">Transmembrane beta strand</keyword>
<dbReference type="GO" id="GO:0015288">
    <property type="term" value="F:porin activity"/>
    <property type="evidence" value="ECO:0007669"/>
    <property type="project" value="TreeGrafter"/>
</dbReference>
<keyword evidence="6" id="KW-0732">Signal</keyword>
<proteinExistence type="predicted"/>
<dbReference type="InterPro" id="IPR051906">
    <property type="entry name" value="TolC-like"/>
</dbReference>
<dbReference type="Proteomes" id="UP000245168">
    <property type="component" value="Unassembled WGS sequence"/>
</dbReference>
<keyword evidence="5" id="KW-0998">Cell outer membrane</keyword>
<dbReference type="GO" id="GO:1990281">
    <property type="term" value="C:efflux pump complex"/>
    <property type="evidence" value="ECO:0007669"/>
    <property type="project" value="TreeGrafter"/>
</dbReference>
<evidence type="ECO:0000256" key="1">
    <source>
        <dbReference type="ARBA" id="ARBA00004442"/>
    </source>
</evidence>
<evidence type="ECO:0000256" key="4">
    <source>
        <dbReference type="ARBA" id="ARBA00023136"/>
    </source>
</evidence>
<evidence type="ECO:0008006" key="9">
    <source>
        <dbReference type="Google" id="ProtNLM"/>
    </source>
</evidence>
<dbReference type="Gene3D" id="1.20.1600.10">
    <property type="entry name" value="Outer membrane efflux proteins (OEP)"/>
    <property type="match status" value="1"/>
</dbReference>
<keyword evidence="8" id="KW-1185">Reference proteome</keyword>
<evidence type="ECO:0000256" key="6">
    <source>
        <dbReference type="SAM" id="SignalP"/>
    </source>
</evidence>